<dbReference type="Gene3D" id="6.10.250.690">
    <property type="match status" value="1"/>
</dbReference>
<evidence type="ECO:0000259" key="9">
    <source>
        <dbReference type="PROSITE" id="PS51755"/>
    </source>
</evidence>
<dbReference type="CDD" id="cd00383">
    <property type="entry name" value="trans_reg_C"/>
    <property type="match status" value="1"/>
</dbReference>
<dbReference type="AlphaFoldDB" id="A0A1X7KT09"/>
<gene>
    <name evidence="10" type="ORF">SAMN05660862_3147</name>
</gene>
<evidence type="ECO:0000256" key="2">
    <source>
        <dbReference type="ARBA" id="ARBA00023012"/>
    </source>
</evidence>
<dbReference type="PROSITE" id="PS51755">
    <property type="entry name" value="OMPR_PHOB"/>
    <property type="match status" value="1"/>
</dbReference>
<dbReference type="InterPro" id="IPR039420">
    <property type="entry name" value="WalR-like"/>
</dbReference>
<name>A0A1X7KT09_9SPHI</name>
<protein>
    <submittedName>
        <fullName evidence="10">DNA-binding response regulator, OmpR family, contains REC and winged-helix (WHTH) domain</fullName>
    </submittedName>
</protein>
<feature type="modified residue" description="4-aspartylphosphate" evidence="6">
    <location>
        <position position="78"/>
    </location>
</feature>
<keyword evidence="11" id="KW-1185">Reference proteome</keyword>
<keyword evidence="4 7" id="KW-0238">DNA-binding</keyword>
<dbReference type="Gene3D" id="1.10.10.10">
    <property type="entry name" value="Winged helix-like DNA-binding domain superfamily/Winged helix DNA-binding domain"/>
    <property type="match status" value="1"/>
</dbReference>
<dbReference type="Gene3D" id="3.40.50.2300">
    <property type="match status" value="1"/>
</dbReference>
<dbReference type="InterPro" id="IPR001789">
    <property type="entry name" value="Sig_transdc_resp-reg_receiver"/>
</dbReference>
<evidence type="ECO:0000256" key="6">
    <source>
        <dbReference type="PROSITE-ProRule" id="PRU00169"/>
    </source>
</evidence>
<dbReference type="PROSITE" id="PS50110">
    <property type="entry name" value="RESPONSE_REGULATORY"/>
    <property type="match status" value="1"/>
</dbReference>
<proteinExistence type="predicted"/>
<evidence type="ECO:0000256" key="7">
    <source>
        <dbReference type="PROSITE-ProRule" id="PRU01091"/>
    </source>
</evidence>
<dbReference type="SMART" id="SM00448">
    <property type="entry name" value="REC"/>
    <property type="match status" value="1"/>
</dbReference>
<organism evidence="10 11">
    <name type="scientific">Sphingobacterium psychroaquaticum</name>
    <dbReference type="NCBI Taxonomy" id="561061"/>
    <lineage>
        <taxon>Bacteria</taxon>
        <taxon>Pseudomonadati</taxon>
        <taxon>Bacteroidota</taxon>
        <taxon>Sphingobacteriia</taxon>
        <taxon>Sphingobacteriales</taxon>
        <taxon>Sphingobacteriaceae</taxon>
        <taxon>Sphingobacterium</taxon>
    </lineage>
</organism>
<dbReference type="Proteomes" id="UP000192980">
    <property type="component" value="Unassembled WGS sequence"/>
</dbReference>
<dbReference type="SUPFAM" id="SSF52172">
    <property type="entry name" value="CheY-like"/>
    <property type="match status" value="1"/>
</dbReference>
<evidence type="ECO:0000313" key="11">
    <source>
        <dbReference type="Proteomes" id="UP000192980"/>
    </source>
</evidence>
<feature type="domain" description="Response regulatory" evidence="8">
    <location>
        <begin position="29"/>
        <end position="143"/>
    </location>
</feature>
<keyword evidence="2" id="KW-0902">Two-component regulatory system</keyword>
<dbReference type="STRING" id="561061.SAMN05660862_3147"/>
<feature type="domain" description="OmpR/PhoB-type" evidence="9">
    <location>
        <begin position="151"/>
        <end position="250"/>
    </location>
</feature>
<evidence type="ECO:0000256" key="3">
    <source>
        <dbReference type="ARBA" id="ARBA00023015"/>
    </source>
</evidence>
<dbReference type="EMBL" id="FXAU01000006">
    <property type="protein sequence ID" value="SMG43960.1"/>
    <property type="molecule type" value="Genomic_DNA"/>
</dbReference>
<dbReference type="InterPro" id="IPR011006">
    <property type="entry name" value="CheY-like_superfamily"/>
</dbReference>
<dbReference type="InterPro" id="IPR001867">
    <property type="entry name" value="OmpR/PhoB-type_DNA-bd"/>
</dbReference>
<dbReference type="GO" id="GO:0006355">
    <property type="term" value="P:regulation of DNA-templated transcription"/>
    <property type="evidence" value="ECO:0007669"/>
    <property type="project" value="InterPro"/>
</dbReference>
<evidence type="ECO:0000256" key="4">
    <source>
        <dbReference type="ARBA" id="ARBA00023125"/>
    </source>
</evidence>
<dbReference type="Pfam" id="PF00486">
    <property type="entry name" value="Trans_reg_C"/>
    <property type="match status" value="1"/>
</dbReference>
<sequence>MVSCALKTEHSHFFPKSVSKIVALSISMKILIIEDEVELSAVIQDFLEQEKFLVETAFDYASGLDKISNYDYDCILLDIMLPGGSGMELLAQLRALGKSDSVIIISAKDAVEDKVQGLELGADDYLAKPFHLAELHARVKSIIRRKNQHGENIIHYKSVSLFPDERKVLVGNKELILNRKEYDLFYYFMIRPEKLVQKTTLAEAVWGDHADQADSLDFIYSQVKNLRKKLKDQKAGIDLQAVYGVGYKLV</sequence>
<evidence type="ECO:0000259" key="8">
    <source>
        <dbReference type="PROSITE" id="PS50110"/>
    </source>
</evidence>
<accession>A0A1X7KT09</accession>
<dbReference type="GO" id="GO:0032993">
    <property type="term" value="C:protein-DNA complex"/>
    <property type="evidence" value="ECO:0007669"/>
    <property type="project" value="TreeGrafter"/>
</dbReference>
<keyword evidence="3" id="KW-0805">Transcription regulation</keyword>
<evidence type="ECO:0000256" key="5">
    <source>
        <dbReference type="ARBA" id="ARBA00023163"/>
    </source>
</evidence>
<dbReference type="Pfam" id="PF00072">
    <property type="entry name" value="Response_reg"/>
    <property type="match status" value="1"/>
</dbReference>
<dbReference type="PANTHER" id="PTHR48111">
    <property type="entry name" value="REGULATOR OF RPOS"/>
    <property type="match status" value="1"/>
</dbReference>
<evidence type="ECO:0000313" key="10">
    <source>
        <dbReference type="EMBL" id="SMG43960.1"/>
    </source>
</evidence>
<keyword evidence="1 6" id="KW-0597">Phosphoprotein</keyword>
<dbReference type="InterPro" id="IPR036388">
    <property type="entry name" value="WH-like_DNA-bd_sf"/>
</dbReference>
<dbReference type="GO" id="GO:0005829">
    <property type="term" value="C:cytosol"/>
    <property type="evidence" value="ECO:0007669"/>
    <property type="project" value="TreeGrafter"/>
</dbReference>
<dbReference type="SMART" id="SM00862">
    <property type="entry name" value="Trans_reg_C"/>
    <property type="match status" value="1"/>
</dbReference>
<feature type="DNA-binding region" description="OmpR/PhoB-type" evidence="7">
    <location>
        <begin position="151"/>
        <end position="250"/>
    </location>
</feature>
<dbReference type="PANTHER" id="PTHR48111:SF22">
    <property type="entry name" value="REGULATOR OF RPOS"/>
    <property type="match status" value="1"/>
</dbReference>
<dbReference type="GO" id="GO:0000976">
    <property type="term" value="F:transcription cis-regulatory region binding"/>
    <property type="evidence" value="ECO:0007669"/>
    <property type="project" value="TreeGrafter"/>
</dbReference>
<evidence type="ECO:0000256" key="1">
    <source>
        <dbReference type="ARBA" id="ARBA00022553"/>
    </source>
</evidence>
<dbReference type="GO" id="GO:0000156">
    <property type="term" value="F:phosphorelay response regulator activity"/>
    <property type="evidence" value="ECO:0007669"/>
    <property type="project" value="TreeGrafter"/>
</dbReference>
<reference evidence="10 11" key="1">
    <citation type="submission" date="2017-04" db="EMBL/GenBank/DDBJ databases">
        <authorList>
            <person name="Afonso C.L."/>
            <person name="Miller P.J."/>
            <person name="Scott M.A."/>
            <person name="Spackman E."/>
            <person name="Goraichik I."/>
            <person name="Dimitrov K.M."/>
            <person name="Suarez D.L."/>
            <person name="Swayne D.E."/>
        </authorList>
    </citation>
    <scope>NUCLEOTIDE SEQUENCE [LARGE SCALE GENOMIC DNA]</scope>
    <source>
        <strain evidence="10 11">DSM 22418</strain>
    </source>
</reference>
<keyword evidence="5" id="KW-0804">Transcription</keyword>